<organism evidence="1 2">
    <name type="scientific">Pieris macdunnoughi</name>
    <dbReference type="NCBI Taxonomy" id="345717"/>
    <lineage>
        <taxon>Eukaryota</taxon>
        <taxon>Metazoa</taxon>
        <taxon>Ecdysozoa</taxon>
        <taxon>Arthropoda</taxon>
        <taxon>Hexapoda</taxon>
        <taxon>Insecta</taxon>
        <taxon>Pterygota</taxon>
        <taxon>Neoptera</taxon>
        <taxon>Endopterygota</taxon>
        <taxon>Lepidoptera</taxon>
        <taxon>Glossata</taxon>
        <taxon>Ditrysia</taxon>
        <taxon>Papilionoidea</taxon>
        <taxon>Pieridae</taxon>
        <taxon>Pierinae</taxon>
        <taxon>Pieris</taxon>
    </lineage>
</organism>
<accession>A0A821WN59</accession>
<comment type="caution">
    <text evidence="1">The sequence shown here is derived from an EMBL/GenBank/DDBJ whole genome shotgun (WGS) entry which is preliminary data.</text>
</comment>
<gene>
    <name evidence="1" type="ORF">PMACD_LOCUS13562</name>
</gene>
<evidence type="ECO:0000313" key="2">
    <source>
        <dbReference type="Proteomes" id="UP000663880"/>
    </source>
</evidence>
<keyword evidence="2" id="KW-1185">Reference proteome</keyword>
<dbReference type="OrthoDB" id="7477068at2759"/>
<proteinExistence type="predicted"/>
<dbReference type="EMBL" id="CAJOBZ010000061">
    <property type="protein sequence ID" value="CAF4927438.1"/>
    <property type="molecule type" value="Genomic_DNA"/>
</dbReference>
<dbReference type="AlphaFoldDB" id="A0A821WN59"/>
<sequence length="81" mass="8866">MSTSTEKGETITVVGCCNAEGNFIPPACIMKWQRKKPEFEDGLPPVRLTPTRAYHARMCQSGIRLSTHSTNNIQNAAGSQT</sequence>
<reference evidence="1" key="1">
    <citation type="submission" date="2021-02" db="EMBL/GenBank/DDBJ databases">
        <authorList>
            <person name="Steward A R."/>
        </authorList>
    </citation>
    <scope>NUCLEOTIDE SEQUENCE</scope>
</reference>
<name>A0A821WN59_9NEOP</name>
<protein>
    <submittedName>
        <fullName evidence="1">Uncharacterized protein</fullName>
    </submittedName>
</protein>
<evidence type="ECO:0000313" key="1">
    <source>
        <dbReference type="EMBL" id="CAF4927438.1"/>
    </source>
</evidence>
<dbReference type="Proteomes" id="UP000663880">
    <property type="component" value="Unassembled WGS sequence"/>
</dbReference>